<evidence type="ECO:0000256" key="1">
    <source>
        <dbReference type="SAM" id="MobiDB-lite"/>
    </source>
</evidence>
<accession>A0A026WZ92</accession>
<protein>
    <submittedName>
        <fullName evidence="2">Uncharacterized protein</fullName>
    </submittedName>
</protein>
<evidence type="ECO:0000313" key="2">
    <source>
        <dbReference type="EMBL" id="EZA61113.1"/>
    </source>
</evidence>
<feature type="region of interest" description="Disordered" evidence="1">
    <location>
        <begin position="36"/>
        <end position="62"/>
    </location>
</feature>
<gene>
    <name evidence="2" type="ORF">X777_08325</name>
</gene>
<dbReference type="AlphaFoldDB" id="A0A026WZ92"/>
<reference evidence="2 3" key="1">
    <citation type="journal article" date="2014" name="Curr. Biol.">
        <title>The genome of the clonal raider ant Cerapachys biroi.</title>
        <authorList>
            <person name="Oxley P.R."/>
            <person name="Ji L."/>
            <person name="Fetter-Pruneda I."/>
            <person name="McKenzie S.K."/>
            <person name="Li C."/>
            <person name="Hu H."/>
            <person name="Zhang G."/>
            <person name="Kronauer D.J."/>
        </authorList>
    </citation>
    <scope>NUCLEOTIDE SEQUENCE [LARGE SCALE GENOMIC DNA]</scope>
</reference>
<dbReference type="Proteomes" id="UP000053097">
    <property type="component" value="Unassembled WGS sequence"/>
</dbReference>
<sequence length="62" mass="7057">MSLVYMSQLPALCRKVIMLMYSRSDVALDLFARRPRCPPDDRTSVDLTPPGRMTGPARDECR</sequence>
<proteinExistence type="predicted"/>
<organism evidence="2 3">
    <name type="scientific">Ooceraea biroi</name>
    <name type="common">Clonal raider ant</name>
    <name type="synonym">Cerapachys biroi</name>
    <dbReference type="NCBI Taxonomy" id="2015173"/>
    <lineage>
        <taxon>Eukaryota</taxon>
        <taxon>Metazoa</taxon>
        <taxon>Ecdysozoa</taxon>
        <taxon>Arthropoda</taxon>
        <taxon>Hexapoda</taxon>
        <taxon>Insecta</taxon>
        <taxon>Pterygota</taxon>
        <taxon>Neoptera</taxon>
        <taxon>Endopterygota</taxon>
        <taxon>Hymenoptera</taxon>
        <taxon>Apocrita</taxon>
        <taxon>Aculeata</taxon>
        <taxon>Formicoidea</taxon>
        <taxon>Formicidae</taxon>
        <taxon>Dorylinae</taxon>
        <taxon>Ooceraea</taxon>
    </lineage>
</organism>
<dbReference type="EMBL" id="KK107063">
    <property type="protein sequence ID" value="EZA61113.1"/>
    <property type="molecule type" value="Genomic_DNA"/>
</dbReference>
<keyword evidence="3" id="KW-1185">Reference proteome</keyword>
<name>A0A026WZ92_OOCBI</name>
<evidence type="ECO:0000313" key="3">
    <source>
        <dbReference type="Proteomes" id="UP000053097"/>
    </source>
</evidence>